<dbReference type="Gene3D" id="3.10.450.50">
    <property type="match status" value="1"/>
</dbReference>
<reference evidence="3 4" key="1">
    <citation type="submission" date="2023-12" db="EMBL/GenBank/DDBJ databases">
        <title>Thiobacillus sedimentum sp. nov., a chemolithoautotrophic sulfur-oxidizing bacterium isolated from freshwater sediment.</title>
        <authorList>
            <person name="Luo J."/>
            <person name="Dai C."/>
        </authorList>
    </citation>
    <scope>NUCLEOTIDE SEQUENCE [LARGE SCALE GENOMIC DNA]</scope>
    <source>
        <strain evidence="3 4">SCUT-2</strain>
    </source>
</reference>
<dbReference type="InterPro" id="IPR032710">
    <property type="entry name" value="NTF2-like_dom_sf"/>
</dbReference>
<protein>
    <submittedName>
        <fullName evidence="3">Nuclear transport factor 2 family protein</fullName>
    </submittedName>
</protein>
<evidence type="ECO:0000256" key="1">
    <source>
        <dbReference type="SAM" id="MobiDB-lite"/>
    </source>
</evidence>
<accession>A0ABZ1CL49</accession>
<dbReference type="SUPFAM" id="SSF54427">
    <property type="entry name" value="NTF2-like"/>
    <property type="match status" value="1"/>
</dbReference>
<feature type="region of interest" description="Disordered" evidence="1">
    <location>
        <begin position="124"/>
        <end position="143"/>
    </location>
</feature>
<dbReference type="Proteomes" id="UP001334732">
    <property type="component" value="Chromosome"/>
</dbReference>
<gene>
    <name evidence="3" type="ORF">VA613_11685</name>
</gene>
<organism evidence="3 4">
    <name type="scientific">Thiobacillus sedimenti</name>
    <dbReference type="NCBI Taxonomy" id="3110231"/>
    <lineage>
        <taxon>Bacteria</taxon>
        <taxon>Pseudomonadati</taxon>
        <taxon>Pseudomonadota</taxon>
        <taxon>Betaproteobacteria</taxon>
        <taxon>Nitrosomonadales</taxon>
        <taxon>Thiobacillaceae</taxon>
        <taxon>Thiobacillus</taxon>
    </lineage>
</organism>
<name>A0ABZ1CL49_9PROT</name>
<dbReference type="PANTHER" id="PTHR34957:SF1">
    <property type="entry name" value="NUCLEAR TRANSPORT FACTOR 2 (NTF2) FAMILY PROTEIN"/>
    <property type="match status" value="1"/>
</dbReference>
<dbReference type="PANTHER" id="PTHR34957">
    <property type="entry name" value="NUCLEAR TRANSPORT FACTOR 2 (NTF2) FAMILY PROTEIN"/>
    <property type="match status" value="1"/>
</dbReference>
<dbReference type="RefSeq" id="WP_324779190.1">
    <property type="nucleotide sequence ID" value="NZ_CP141769.1"/>
</dbReference>
<sequence length="143" mass="15659">MTVPAYPTPEAAEAAFYAAFETRSLDAMMAVWATQDDIACVHPLAAPLNGRAAVAAGWHSMFEAAGQFRVRTELAHEIRAPGQVIRIVREYLIIGQETEPRPPILATNVYRRDGDGWRMMLHHASPLQVGGPPPARTPPVVLH</sequence>
<dbReference type="EMBL" id="CP141769">
    <property type="protein sequence ID" value="WRS38658.1"/>
    <property type="molecule type" value="Genomic_DNA"/>
</dbReference>
<dbReference type="InterPro" id="IPR037401">
    <property type="entry name" value="SnoaL-like"/>
</dbReference>
<evidence type="ECO:0000313" key="4">
    <source>
        <dbReference type="Proteomes" id="UP001334732"/>
    </source>
</evidence>
<keyword evidence="4" id="KW-1185">Reference proteome</keyword>
<proteinExistence type="predicted"/>
<evidence type="ECO:0000259" key="2">
    <source>
        <dbReference type="Pfam" id="PF13474"/>
    </source>
</evidence>
<evidence type="ECO:0000313" key="3">
    <source>
        <dbReference type="EMBL" id="WRS38658.1"/>
    </source>
</evidence>
<feature type="domain" description="SnoaL-like" evidence="2">
    <location>
        <begin position="11"/>
        <end position="126"/>
    </location>
</feature>
<dbReference type="Pfam" id="PF13474">
    <property type="entry name" value="SnoaL_3"/>
    <property type="match status" value="1"/>
</dbReference>